<dbReference type="AlphaFoldDB" id="A0A024U8F6"/>
<dbReference type="PANTHER" id="PTHR24171">
    <property type="entry name" value="ANKYRIN REPEAT DOMAIN-CONTAINING PROTEIN 39-RELATED"/>
    <property type="match status" value="1"/>
</dbReference>
<dbReference type="InterPro" id="IPR036770">
    <property type="entry name" value="Ankyrin_rpt-contain_sf"/>
</dbReference>
<feature type="repeat" description="ANK" evidence="3">
    <location>
        <begin position="184"/>
        <end position="204"/>
    </location>
</feature>
<dbReference type="Pfam" id="PF13637">
    <property type="entry name" value="Ank_4"/>
    <property type="match status" value="1"/>
</dbReference>
<feature type="repeat" description="ANK" evidence="3">
    <location>
        <begin position="117"/>
        <end position="149"/>
    </location>
</feature>
<accession>A0A024U8F6</accession>
<gene>
    <name evidence="5" type="ORF">H310_05981</name>
</gene>
<dbReference type="SUPFAM" id="SSF48403">
    <property type="entry name" value="Ankyrin repeat"/>
    <property type="match status" value="1"/>
</dbReference>
<dbReference type="Pfam" id="PF12796">
    <property type="entry name" value="Ank_2"/>
    <property type="match status" value="1"/>
</dbReference>
<feature type="repeat" description="ANK" evidence="3">
    <location>
        <begin position="84"/>
        <end position="116"/>
    </location>
</feature>
<evidence type="ECO:0000256" key="1">
    <source>
        <dbReference type="ARBA" id="ARBA00022737"/>
    </source>
</evidence>
<protein>
    <submittedName>
        <fullName evidence="5">Uncharacterized protein</fullName>
    </submittedName>
</protein>
<dbReference type="EMBL" id="KI913961">
    <property type="protein sequence ID" value="ETW02480.1"/>
    <property type="molecule type" value="Genomic_DNA"/>
</dbReference>
<dbReference type="eggNOG" id="KOG4177">
    <property type="taxonomic scope" value="Eukaryota"/>
</dbReference>
<keyword evidence="4" id="KW-0812">Transmembrane</keyword>
<dbReference type="RefSeq" id="XP_008869085.1">
    <property type="nucleotide sequence ID" value="XM_008870863.1"/>
</dbReference>
<feature type="repeat" description="ANK" evidence="3">
    <location>
        <begin position="150"/>
        <end position="182"/>
    </location>
</feature>
<dbReference type="OrthoDB" id="188462at2759"/>
<dbReference type="PROSITE" id="PS50088">
    <property type="entry name" value="ANK_REPEAT"/>
    <property type="match status" value="4"/>
</dbReference>
<dbReference type="STRING" id="157072.A0A024U8F6"/>
<proteinExistence type="predicted"/>
<evidence type="ECO:0000256" key="3">
    <source>
        <dbReference type="PROSITE-ProRule" id="PRU00023"/>
    </source>
</evidence>
<keyword evidence="4" id="KW-0472">Membrane</keyword>
<dbReference type="Gene3D" id="1.25.40.20">
    <property type="entry name" value="Ankyrin repeat-containing domain"/>
    <property type="match status" value="3"/>
</dbReference>
<dbReference type="SMART" id="SM00248">
    <property type="entry name" value="ANK"/>
    <property type="match status" value="6"/>
</dbReference>
<dbReference type="VEuPathDB" id="FungiDB:H310_05981"/>
<dbReference type="PROSITE" id="PS50297">
    <property type="entry name" value="ANK_REP_REGION"/>
    <property type="match status" value="3"/>
</dbReference>
<organism evidence="5">
    <name type="scientific">Aphanomyces invadans</name>
    <dbReference type="NCBI Taxonomy" id="157072"/>
    <lineage>
        <taxon>Eukaryota</taxon>
        <taxon>Sar</taxon>
        <taxon>Stramenopiles</taxon>
        <taxon>Oomycota</taxon>
        <taxon>Saprolegniomycetes</taxon>
        <taxon>Saprolegniales</taxon>
        <taxon>Verrucalvaceae</taxon>
        <taxon>Aphanomyces</taxon>
    </lineage>
</organism>
<dbReference type="GeneID" id="20083031"/>
<keyword evidence="2 3" id="KW-0040">ANK repeat</keyword>
<feature type="transmembrane region" description="Helical" evidence="4">
    <location>
        <begin position="20"/>
        <end position="39"/>
    </location>
</feature>
<evidence type="ECO:0000256" key="4">
    <source>
        <dbReference type="SAM" id="Phobius"/>
    </source>
</evidence>
<evidence type="ECO:0000256" key="2">
    <source>
        <dbReference type="ARBA" id="ARBA00023043"/>
    </source>
</evidence>
<evidence type="ECO:0000313" key="5">
    <source>
        <dbReference type="EMBL" id="ETW02480.1"/>
    </source>
</evidence>
<keyword evidence="4" id="KW-1133">Transmembrane helix</keyword>
<name>A0A024U8F6_9STRA</name>
<dbReference type="InterPro" id="IPR002110">
    <property type="entry name" value="Ankyrin_rpt"/>
</dbReference>
<reference evidence="5" key="1">
    <citation type="submission" date="2013-12" db="EMBL/GenBank/DDBJ databases">
        <title>The Genome Sequence of Aphanomyces invadans NJM9701.</title>
        <authorList>
            <consortium name="The Broad Institute Genomics Platform"/>
            <person name="Russ C."/>
            <person name="Tyler B."/>
            <person name="van West P."/>
            <person name="Dieguez-Uribeondo J."/>
            <person name="Young S.K."/>
            <person name="Zeng Q."/>
            <person name="Gargeya S."/>
            <person name="Fitzgerald M."/>
            <person name="Abouelleil A."/>
            <person name="Alvarado L."/>
            <person name="Chapman S.B."/>
            <person name="Gainer-Dewar J."/>
            <person name="Goldberg J."/>
            <person name="Griggs A."/>
            <person name="Gujja S."/>
            <person name="Hansen M."/>
            <person name="Howarth C."/>
            <person name="Imamovic A."/>
            <person name="Ireland A."/>
            <person name="Larimer J."/>
            <person name="McCowan C."/>
            <person name="Murphy C."/>
            <person name="Pearson M."/>
            <person name="Poon T.W."/>
            <person name="Priest M."/>
            <person name="Roberts A."/>
            <person name="Saif S."/>
            <person name="Shea T."/>
            <person name="Sykes S."/>
            <person name="Wortman J."/>
            <person name="Nusbaum C."/>
            <person name="Birren B."/>
        </authorList>
    </citation>
    <scope>NUCLEOTIDE SEQUENCE [LARGE SCALE GENOMIC DNA]</scope>
    <source>
        <strain evidence="5">NJM9701</strain>
    </source>
</reference>
<sequence length="256" mass="27986">MTKHFSWTTGSWDDMGWEVVWYLYTAIVLAMLYFAYPTLAKIPLFFSKEYKMVDAASNGQLDTVRSLLAQGANVDWTMSEIMGDPLTAVYWASINGDVKVVELLLEQHANPNIATKSGYTALTAAAELGDATIAKLLLDNHAEVDHADKAGETPLMRATSGGHTAVVKLLLAHEAQVDLADKLNGNTALMIAAWHGHLEIVKLLCHHANVALVNNDGKTARDLALDAGRRECAHFLLTQARGQDLKHRTHTAQKDG</sequence>
<keyword evidence="1" id="KW-0677">Repeat</keyword>